<reference evidence="3" key="1">
    <citation type="journal article" date="2017" name="Nat. Commun.">
        <title>The asparagus genome sheds light on the origin and evolution of a young Y chromosome.</title>
        <authorList>
            <person name="Harkess A."/>
            <person name="Zhou J."/>
            <person name="Xu C."/>
            <person name="Bowers J.E."/>
            <person name="Van der Hulst R."/>
            <person name="Ayyampalayam S."/>
            <person name="Mercati F."/>
            <person name="Riccardi P."/>
            <person name="McKain M.R."/>
            <person name="Kakrana A."/>
            <person name="Tang H."/>
            <person name="Ray J."/>
            <person name="Groenendijk J."/>
            <person name="Arikit S."/>
            <person name="Mathioni S.M."/>
            <person name="Nakano M."/>
            <person name="Shan H."/>
            <person name="Telgmann-Rauber A."/>
            <person name="Kanno A."/>
            <person name="Yue Z."/>
            <person name="Chen H."/>
            <person name="Li W."/>
            <person name="Chen Y."/>
            <person name="Xu X."/>
            <person name="Zhang Y."/>
            <person name="Luo S."/>
            <person name="Chen H."/>
            <person name="Gao J."/>
            <person name="Mao Z."/>
            <person name="Pires J.C."/>
            <person name="Luo M."/>
            <person name="Kudrna D."/>
            <person name="Wing R.A."/>
            <person name="Meyers B.C."/>
            <person name="Yi K."/>
            <person name="Kong H."/>
            <person name="Lavrijsen P."/>
            <person name="Sunseri F."/>
            <person name="Falavigna A."/>
            <person name="Ye Y."/>
            <person name="Leebens-Mack J.H."/>
            <person name="Chen G."/>
        </authorList>
    </citation>
    <scope>NUCLEOTIDE SEQUENCE [LARGE SCALE GENOMIC DNA]</scope>
    <source>
        <strain evidence="3">cv. DH0086</strain>
    </source>
</reference>
<sequence>MSGRGRGCRVSRAQGVEQEDREPKPQQASQYLVDLIAPLAARMAAIEEQLAAQVRQEPSVHEEAPVQESSIREEIPERAPVVPPTPPVDNRIDDQEAWLRLVERYQKLKAPEFHGSTNSIVAHKWKKDVSNILDMLNVNTI</sequence>
<feature type="compositionally biased region" description="Basic and acidic residues" evidence="1">
    <location>
        <begin position="58"/>
        <end position="77"/>
    </location>
</feature>
<dbReference type="EMBL" id="KV863413">
    <property type="protein sequence ID" value="ONK55500.1"/>
    <property type="molecule type" value="Genomic_DNA"/>
</dbReference>
<evidence type="ECO:0000313" key="3">
    <source>
        <dbReference type="Proteomes" id="UP000243459"/>
    </source>
</evidence>
<evidence type="ECO:0000256" key="1">
    <source>
        <dbReference type="SAM" id="MobiDB-lite"/>
    </source>
</evidence>
<dbReference type="Proteomes" id="UP000243459">
    <property type="component" value="Unassembled WGS sequence"/>
</dbReference>
<accession>A0A1R3L7B2</accession>
<proteinExistence type="predicted"/>
<organism evidence="2 3">
    <name type="scientific">Asparagus officinalis</name>
    <name type="common">Garden asparagus</name>
    <dbReference type="NCBI Taxonomy" id="4686"/>
    <lineage>
        <taxon>Eukaryota</taxon>
        <taxon>Viridiplantae</taxon>
        <taxon>Streptophyta</taxon>
        <taxon>Embryophyta</taxon>
        <taxon>Tracheophyta</taxon>
        <taxon>Spermatophyta</taxon>
        <taxon>Magnoliopsida</taxon>
        <taxon>Liliopsida</taxon>
        <taxon>Asparagales</taxon>
        <taxon>Asparagaceae</taxon>
        <taxon>Asparagoideae</taxon>
        <taxon>Asparagus</taxon>
    </lineage>
</organism>
<evidence type="ECO:0000313" key="2">
    <source>
        <dbReference type="EMBL" id="ONK55500.1"/>
    </source>
</evidence>
<keyword evidence="3" id="KW-1185">Reference proteome</keyword>
<dbReference type="Gramene" id="ONK55500">
    <property type="protein sequence ID" value="ONK55500"/>
    <property type="gene ID" value="A4U43_UnF2300"/>
</dbReference>
<feature type="region of interest" description="Disordered" evidence="1">
    <location>
        <begin position="1"/>
        <end position="29"/>
    </location>
</feature>
<feature type="region of interest" description="Disordered" evidence="1">
    <location>
        <begin position="54"/>
        <end position="90"/>
    </location>
</feature>
<name>A0A1R3L7B2_ASPOF</name>
<gene>
    <name evidence="2" type="ORF">A4U43_UnF2300</name>
</gene>
<protein>
    <submittedName>
        <fullName evidence="2">Uncharacterized protein</fullName>
    </submittedName>
</protein>
<dbReference type="AlphaFoldDB" id="A0A1R3L7B2"/>